<evidence type="ECO:0000313" key="4">
    <source>
        <dbReference type="EMBL" id="ABM60937.1"/>
    </source>
</evidence>
<dbReference type="STRING" id="349124.Hhal_0143"/>
<dbReference type="Gene3D" id="1.10.287.110">
    <property type="entry name" value="DnaJ domain"/>
    <property type="match status" value="1"/>
</dbReference>
<dbReference type="InterPro" id="IPR036869">
    <property type="entry name" value="J_dom_sf"/>
</dbReference>
<keyword evidence="5" id="KW-1185">Reference proteome</keyword>
<evidence type="ECO:0000256" key="1">
    <source>
        <dbReference type="ARBA" id="ARBA00023186"/>
    </source>
</evidence>
<feature type="domain" description="J" evidence="3">
    <location>
        <begin position="17"/>
        <end position="76"/>
    </location>
</feature>
<dbReference type="SUPFAM" id="SSF46565">
    <property type="entry name" value="Chaperone J-domain"/>
    <property type="match status" value="1"/>
</dbReference>
<proteinExistence type="predicted"/>
<reference evidence="4 5" key="2">
    <citation type="journal article" date="2013" name="Stand. Genomic Sci.">
        <title>Complete genome sequence of Halorhodospira halophila SL1.</title>
        <authorList>
            <person name="Challacombe J.F."/>
            <person name="Majid S."/>
            <person name="Deole R."/>
            <person name="Brettin T.S."/>
            <person name="Bruce D."/>
            <person name="Delano S.F."/>
            <person name="Detter J.C."/>
            <person name="Gleasner C.D."/>
            <person name="Han C.S."/>
            <person name="Misra M."/>
            <person name="Reitenga K.G."/>
            <person name="Mikhailova N."/>
            <person name="Woyke T."/>
            <person name="Pitluck S."/>
            <person name="Nolan M."/>
            <person name="Land M.L."/>
            <person name="Saunders E."/>
            <person name="Tapia R."/>
            <person name="Lapidus A."/>
            <person name="Ivanova N."/>
            <person name="Hoff W.D."/>
        </authorList>
    </citation>
    <scope>NUCLEOTIDE SEQUENCE [LARGE SCALE GENOMIC DNA]</scope>
    <source>
        <strain evidence="5">DSM 244 / SL1</strain>
    </source>
</reference>
<keyword evidence="1" id="KW-0143">Chaperone</keyword>
<keyword evidence="4" id="KW-0346">Stress response</keyword>
<dbReference type="RefSeq" id="WP_011812960.1">
    <property type="nucleotide sequence ID" value="NC_008789.1"/>
</dbReference>
<organism evidence="4 5">
    <name type="scientific">Halorhodospira halophila (strain DSM 244 / SL1)</name>
    <name type="common">Ectothiorhodospira halophila (strain DSM 244 / SL1)</name>
    <dbReference type="NCBI Taxonomy" id="349124"/>
    <lineage>
        <taxon>Bacteria</taxon>
        <taxon>Pseudomonadati</taxon>
        <taxon>Pseudomonadota</taxon>
        <taxon>Gammaproteobacteria</taxon>
        <taxon>Chromatiales</taxon>
        <taxon>Ectothiorhodospiraceae</taxon>
        <taxon>Halorhodospira</taxon>
    </lineage>
</organism>
<feature type="region of interest" description="Disordered" evidence="2">
    <location>
        <begin position="89"/>
        <end position="113"/>
    </location>
</feature>
<evidence type="ECO:0000256" key="2">
    <source>
        <dbReference type="SAM" id="MobiDB-lite"/>
    </source>
</evidence>
<dbReference type="KEGG" id="hha:Hhal_0143"/>
<gene>
    <name evidence="4" type="ordered locus">Hhal_0143</name>
</gene>
<evidence type="ECO:0000313" key="5">
    <source>
        <dbReference type="Proteomes" id="UP000000647"/>
    </source>
</evidence>
<name>A1WTC5_HALHL</name>
<accession>A1WTC5</accession>
<dbReference type="Proteomes" id="UP000000647">
    <property type="component" value="Chromosome"/>
</dbReference>
<dbReference type="eggNOG" id="COG0484">
    <property type="taxonomic scope" value="Bacteria"/>
</dbReference>
<reference evidence="5" key="1">
    <citation type="submission" date="2006-12" db="EMBL/GenBank/DDBJ databases">
        <title>Complete sequence of Halorhodospira halophila SL1.</title>
        <authorList>
            <consortium name="US DOE Joint Genome Institute"/>
            <person name="Copeland A."/>
            <person name="Lucas S."/>
            <person name="Lapidus A."/>
            <person name="Barry K."/>
            <person name="Detter J.C."/>
            <person name="Glavina del Rio T."/>
            <person name="Hammon N."/>
            <person name="Israni S."/>
            <person name="Dalin E."/>
            <person name="Tice H."/>
            <person name="Pitluck S."/>
            <person name="Saunders E."/>
            <person name="Brettin T."/>
            <person name="Bruce D."/>
            <person name="Han C."/>
            <person name="Tapia R."/>
            <person name="Schmutz J."/>
            <person name="Larimer F."/>
            <person name="Land M."/>
            <person name="Hauser L."/>
            <person name="Kyrpides N."/>
            <person name="Mikhailova N."/>
            <person name="Hoff W."/>
            <person name="Richardson P."/>
        </authorList>
    </citation>
    <scope>NUCLEOTIDE SEQUENCE [LARGE SCALE GENOMIC DNA]</scope>
    <source>
        <strain evidence="5">DSM 244 / SL1</strain>
    </source>
</reference>
<evidence type="ECO:0000259" key="3">
    <source>
        <dbReference type="PROSITE" id="PS50076"/>
    </source>
</evidence>
<dbReference type="EMBL" id="CP000544">
    <property type="protein sequence ID" value="ABM60937.1"/>
    <property type="molecule type" value="Genomic_DNA"/>
</dbReference>
<dbReference type="AlphaFoldDB" id="A1WTC5"/>
<sequence length="113" mass="12573">MDKTLNPMPSPEIEHADPYLCLGVARDAEDETIHGAYLAAVRGCPPERDPRRFEALRQAYQAIRTERMRLAHDLFDTLPATALDILDRAAPAHPPGRPDEESFRAVLGQRGEG</sequence>
<protein>
    <submittedName>
        <fullName evidence="4">Heat shock protein DnaJ domain protein</fullName>
    </submittedName>
</protein>
<dbReference type="PROSITE" id="PS50076">
    <property type="entry name" value="DNAJ_2"/>
    <property type="match status" value="1"/>
</dbReference>
<dbReference type="HOGENOM" id="CLU_179219_0_0_6"/>
<dbReference type="InterPro" id="IPR001623">
    <property type="entry name" value="DnaJ_domain"/>
</dbReference>